<dbReference type="AlphaFoldDB" id="A0A1E1LN18"/>
<accession>A0A1E1LN18</accession>
<proteinExistence type="predicted"/>
<evidence type="ECO:0008006" key="3">
    <source>
        <dbReference type="Google" id="ProtNLM"/>
    </source>
</evidence>
<protein>
    <recommendedName>
        <fullName evidence="3">RNase H type-1 domain-containing protein</fullName>
    </recommendedName>
</protein>
<dbReference type="GO" id="GO:0003676">
    <property type="term" value="F:nucleic acid binding"/>
    <property type="evidence" value="ECO:0007669"/>
    <property type="project" value="InterPro"/>
</dbReference>
<reference evidence="2" key="1">
    <citation type="submission" date="2016-03" db="EMBL/GenBank/DDBJ databases">
        <authorList>
            <person name="Ploux O."/>
        </authorList>
    </citation>
    <scope>NUCLEOTIDE SEQUENCE [LARGE SCALE GENOMIC DNA]</scope>
    <source>
        <strain evidence="2">UK7</strain>
    </source>
</reference>
<evidence type="ECO:0000313" key="2">
    <source>
        <dbReference type="Proteomes" id="UP000178129"/>
    </source>
</evidence>
<dbReference type="EMBL" id="FJUW01000064">
    <property type="protein sequence ID" value="CZT11866.1"/>
    <property type="molecule type" value="Genomic_DNA"/>
</dbReference>
<evidence type="ECO:0000313" key="1">
    <source>
        <dbReference type="EMBL" id="CZT11866.1"/>
    </source>
</evidence>
<dbReference type="Proteomes" id="UP000178129">
    <property type="component" value="Unassembled WGS sequence"/>
</dbReference>
<dbReference type="Gene3D" id="3.30.420.10">
    <property type="entry name" value="Ribonuclease H-like superfamily/Ribonuclease H"/>
    <property type="match status" value="1"/>
</dbReference>
<gene>
    <name evidence="1" type="ORF">RCO7_07460</name>
</gene>
<name>A0A1E1LN18_9HELO</name>
<organism evidence="1 2">
    <name type="scientific">Rhynchosporium graminicola</name>
    <dbReference type="NCBI Taxonomy" id="2792576"/>
    <lineage>
        <taxon>Eukaryota</taxon>
        <taxon>Fungi</taxon>
        <taxon>Dikarya</taxon>
        <taxon>Ascomycota</taxon>
        <taxon>Pezizomycotina</taxon>
        <taxon>Leotiomycetes</taxon>
        <taxon>Helotiales</taxon>
        <taxon>Ploettnerulaceae</taxon>
        <taxon>Rhynchosporium</taxon>
    </lineage>
</organism>
<dbReference type="InParanoid" id="A0A1E1LN18"/>
<sequence length="189" mass="21840">MDDHDRVFNSARHGSIWYDSHPSTRRHLASDPYSLLIFIDRDIRHRYHLTPVHHQASWAVLCQTTSRFNRAHFLPRDHVQSIEVAELFALAQGLEVALEMVRAGSEVSRVVFCTHSQLLMDRICTEAWIIDQASWPPRVAGELVEWIHVLHDCHLMIQALIYGRGVAVDFWHAPISDLVETHGLLEHFL</sequence>
<dbReference type="SUPFAM" id="SSF53098">
    <property type="entry name" value="Ribonuclease H-like"/>
    <property type="match status" value="1"/>
</dbReference>
<comment type="caution">
    <text evidence="1">The sequence shown here is derived from an EMBL/GenBank/DDBJ whole genome shotgun (WGS) entry which is preliminary data.</text>
</comment>
<keyword evidence="2" id="KW-1185">Reference proteome</keyword>
<dbReference type="InterPro" id="IPR036397">
    <property type="entry name" value="RNaseH_sf"/>
</dbReference>
<dbReference type="InterPro" id="IPR012337">
    <property type="entry name" value="RNaseH-like_sf"/>
</dbReference>